<sequence length="44" mass="5008">MVVYRDIVVLDACVLYPAALRDLLLSLASTGLYQAHWTRTIQEE</sequence>
<proteinExistence type="predicted"/>
<dbReference type="Proteomes" id="UP000297729">
    <property type="component" value="Unassembled WGS sequence"/>
</dbReference>
<organism evidence="1 2">
    <name type="scientific">Duganella callida</name>
    <dbReference type="NCBI Taxonomy" id="2561932"/>
    <lineage>
        <taxon>Bacteria</taxon>
        <taxon>Pseudomonadati</taxon>
        <taxon>Pseudomonadota</taxon>
        <taxon>Betaproteobacteria</taxon>
        <taxon>Burkholderiales</taxon>
        <taxon>Oxalobacteraceae</taxon>
        <taxon>Telluria group</taxon>
        <taxon>Duganella</taxon>
    </lineage>
</organism>
<comment type="caution">
    <text evidence="1">The sequence shown here is derived from an EMBL/GenBank/DDBJ whole genome shotgun (WGS) entry which is preliminary data.</text>
</comment>
<protein>
    <submittedName>
        <fullName evidence="1">Toxin-antitoxin system, toxin component, PIN family protein</fullName>
    </submittedName>
</protein>
<dbReference type="AlphaFoldDB" id="A0A4Y9S7S7"/>
<evidence type="ECO:0000313" key="2">
    <source>
        <dbReference type="Proteomes" id="UP000297729"/>
    </source>
</evidence>
<keyword evidence="2" id="KW-1185">Reference proteome</keyword>
<evidence type="ECO:0000313" key="1">
    <source>
        <dbReference type="EMBL" id="TFW17694.1"/>
    </source>
</evidence>
<reference evidence="1 2" key="1">
    <citation type="submission" date="2019-03" db="EMBL/GenBank/DDBJ databases">
        <title>Draft Genome Sequence of Duganella callidus sp. nov., a Novel Duganella Species Isolated from Cultivated Soil.</title>
        <authorList>
            <person name="Raths R."/>
            <person name="Peta V."/>
            <person name="Bucking H."/>
        </authorList>
    </citation>
    <scope>NUCLEOTIDE SEQUENCE [LARGE SCALE GENOMIC DNA]</scope>
    <source>
        <strain evidence="1 2">DN04</strain>
    </source>
</reference>
<name>A0A4Y9S7S7_9BURK</name>
<dbReference type="EMBL" id="SPVG01000199">
    <property type="protein sequence ID" value="TFW17694.1"/>
    <property type="molecule type" value="Genomic_DNA"/>
</dbReference>
<accession>A0A4Y9S7S7</accession>
<gene>
    <name evidence="1" type="ORF">E4L98_19960</name>
</gene>